<keyword evidence="7" id="KW-0949">S-adenosyl-L-methionine</keyword>
<comment type="subcellular location">
    <subcellularLocation>
        <location evidence="1">Cytoplasm</location>
    </subcellularLocation>
</comment>
<evidence type="ECO:0000256" key="7">
    <source>
        <dbReference type="ARBA" id="ARBA00022691"/>
    </source>
</evidence>
<evidence type="ECO:0000313" key="9">
    <source>
        <dbReference type="EMBL" id="PNH02444.1"/>
    </source>
</evidence>
<dbReference type="CDD" id="cd02440">
    <property type="entry name" value="AdoMet_MTases"/>
    <property type="match status" value="2"/>
</dbReference>
<dbReference type="Pfam" id="PF01135">
    <property type="entry name" value="PCMT"/>
    <property type="match status" value="2"/>
</dbReference>
<sequence length="450" mass="46630">MRLTAPFRTVATATARRLPSAPASSPGTAVKRSRRAVLLGLGLPLYISLPSFARAAMSTTSGKHPPQPPDLPPRHPSMSRLLRVLTAEGTIKSEAVAEAMSRVDRAAFVHPAHAVIGEAYADHPLPIGYNQTISAPHMHATALELLQPVLRPGARVLDVGSGSGYLTACLALMVSPSGHVLGVELVPQLAAGSVEALRKAVPALMADGTIRIEAGNVLEGLLASEPPFDAIHVGAAADTLPRELVAALAPGGRMVVPVGRPGETQVLELVEKLPKEATGKHYVRVTRLMDVGSGYLTACLALMVSPSGHVLGVELVPQLAAGSLKALRKAVPALMADGTIRIEAGNVLEGLLASEPPFDAIHVGAAADTLPRELVAALAPGGRMVVPVGRQHGMQVLELVEKLPHGGEGKQDVRVTRLMGVGFVPLLARYGLDGGANVDGVKGRLGGKQA</sequence>
<dbReference type="InterPro" id="IPR000682">
    <property type="entry name" value="PCMT"/>
</dbReference>
<evidence type="ECO:0000256" key="4">
    <source>
        <dbReference type="ARBA" id="ARBA00022490"/>
    </source>
</evidence>
<dbReference type="NCBIfam" id="TIGR00080">
    <property type="entry name" value="pimt"/>
    <property type="match status" value="1"/>
</dbReference>
<evidence type="ECO:0000256" key="2">
    <source>
        <dbReference type="ARBA" id="ARBA00005369"/>
    </source>
</evidence>
<evidence type="ECO:0000256" key="8">
    <source>
        <dbReference type="SAM" id="MobiDB-lite"/>
    </source>
</evidence>
<dbReference type="EMBL" id="PGGS01000655">
    <property type="protein sequence ID" value="PNH02444.1"/>
    <property type="molecule type" value="Genomic_DNA"/>
</dbReference>
<dbReference type="EC" id="2.1.1.77" evidence="3"/>
<dbReference type="GO" id="GO:0004719">
    <property type="term" value="F:protein-L-isoaspartate (D-aspartate) O-methyltransferase activity"/>
    <property type="evidence" value="ECO:0007669"/>
    <property type="project" value="UniProtKB-EC"/>
</dbReference>
<name>A0A2J7ZQ98_9CHLO</name>
<dbReference type="Gene3D" id="3.40.50.150">
    <property type="entry name" value="Vaccinia Virus protein VP39"/>
    <property type="match status" value="2"/>
</dbReference>
<evidence type="ECO:0000313" key="10">
    <source>
        <dbReference type="Proteomes" id="UP000236333"/>
    </source>
</evidence>
<dbReference type="PANTHER" id="PTHR11579:SF0">
    <property type="entry name" value="PROTEIN-L-ISOASPARTATE(D-ASPARTATE) O-METHYLTRANSFERASE"/>
    <property type="match status" value="1"/>
</dbReference>
<keyword evidence="6 9" id="KW-0808">Transferase</keyword>
<reference evidence="9 10" key="1">
    <citation type="journal article" date="2017" name="Mol. Biol. Evol.">
        <title>The 4-celled Tetrabaena socialis nuclear genome reveals the essential components for genetic control of cell number at the origin of multicellularity in the volvocine lineage.</title>
        <authorList>
            <person name="Featherston J."/>
            <person name="Arakaki Y."/>
            <person name="Hanschen E.R."/>
            <person name="Ferris P.J."/>
            <person name="Michod R.E."/>
            <person name="Olson B.J.S.C."/>
            <person name="Nozaki H."/>
            <person name="Durand P.M."/>
        </authorList>
    </citation>
    <scope>NUCLEOTIDE SEQUENCE [LARGE SCALE GENOMIC DNA]</scope>
    <source>
        <strain evidence="9 10">NIES-571</strain>
    </source>
</reference>
<dbReference type="GO" id="GO:0005737">
    <property type="term" value="C:cytoplasm"/>
    <property type="evidence" value="ECO:0007669"/>
    <property type="project" value="UniProtKB-SubCell"/>
</dbReference>
<feature type="compositionally biased region" description="Pro residues" evidence="8">
    <location>
        <begin position="65"/>
        <end position="75"/>
    </location>
</feature>
<proteinExistence type="inferred from homology"/>
<dbReference type="SUPFAM" id="SSF53335">
    <property type="entry name" value="S-adenosyl-L-methionine-dependent methyltransferases"/>
    <property type="match status" value="2"/>
</dbReference>
<evidence type="ECO:0000256" key="5">
    <source>
        <dbReference type="ARBA" id="ARBA00022603"/>
    </source>
</evidence>
<comment type="similarity">
    <text evidence="2">Belongs to the methyltransferase superfamily. L-isoaspartyl/D-aspartyl protein methyltransferase family.</text>
</comment>
<evidence type="ECO:0000256" key="6">
    <source>
        <dbReference type="ARBA" id="ARBA00022679"/>
    </source>
</evidence>
<keyword evidence="10" id="KW-1185">Reference proteome</keyword>
<gene>
    <name evidence="9" type="ORF">TSOC_011587</name>
</gene>
<evidence type="ECO:0000256" key="3">
    <source>
        <dbReference type="ARBA" id="ARBA00011890"/>
    </source>
</evidence>
<evidence type="ECO:0000256" key="1">
    <source>
        <dbReference type="ARBA" id="ARBA00004496"/>
    </source>
</evidence>
<dbReference type="AlphaFoldDB" id="A0A2J7ZQ98"/>
<keyword evidence="5 9" id="KW-0489">Methyltransferase</keyword>
<protein>
    <recommendedName>
        <fullName evidence="3">protein-L-isoaspartate(D-aspartate) O-methyltransferase</fullName>
        <ecNumber evidence="3">2.1.1.77</ecNumber>
    </recommendedName>
</protein>
<accession>A0A2J7ZQ98</accession>
<dbReference type="GO" id="GO:0032259">
    <property type="term" value="P:methylation"/>
    <property type="evidence" value="ECO:0007669"/>
    <property type="project" value="UniProtKB-KW"/>
</dbReference>
<feature type="region of interest" description="Disordered" evidence="8">
    <location>
        <begin position="57"/>
        <end position="77"/>
    </location>
</feature>
<organism evidence="9 10">
    <name type="scientific">Tetrabaena socialis</name>
    <dbReference type="NCBI Taxonomy" id="47790"/>
    <lineage>
        <taxon>Eukaryota</taxon>
        <taxon>Viridiplantae</taxon>
        <taxon>Chlorophyta</taxon>
        <taxon>core chlorophytes</taxon>
        <taxon>Chlorophyceae</taxon>
        <taxon>CS clade</taxon>
        <taxon>Chlamydomonadales</taxon>
        <taxon>Tetrabaenaceae</taxon>
        <taxon>Tetrabaena</taxon>
    </lineage>
</organism>
<dbReference type="PANTHER" id="PTHR11579">
    <property type="entry name" value="PROTEIN-L-ISOASPARTATE O-METHYLTRANSFERASE"/>
    <property type="match status" value="1"/>
</dbReference>
<keyword evidence="4" id="KW-0963">Cytoplasm</keyword>
<dbReference type="OrthoDB" id="73890at2759"/>
<comment type="caution">
    <text evidence="9">The sequence shown here is derived from an EMBL/GenBank/DDBJ whole genome shotgun (WGS) entry which is preliminary data.</text>
</comment>
<dbReference type="Proteomes" id="UP000236333">
    <property type="component" value="Unassembled WGS sequence"/>
</dbReference>
<dbReference type="InterPro" id="IPR029063">
    <property type="entry name" value="SAM-dependent_MTases_sf"/>
</dbReference>